<dbReference type="SUPFAM" id="SSF51735">
    <property type="entry name" value="NAD(P)-binding Rossmann-fold domains"/>
    <property type="match status" value="1"/>
</dbReference>
<keyword evidence="3" id="KW-0560">Oxidoreductase</keyword>
<reference evidence="7" key="1">
    <citation type="submission" date="2024-06" db="EMBL/GenBank/DDBJ databases">
        <title>Draft Genome Sequence of Deinococcus sonorensis Type Strain KR-87, a Biofilm Producing Representative of the Genus Deinococcus.</title>
        <authorList>
            <person name="Boren L.S."/>
            <person name="Grosso R.A."/>
            <person name="Hugenberg-Cox A.N."/>
            <person name="Hill J.T.E."/>
            <person name="Albert C.M."/>
            <person name="Tuohy J.M."/>
        </authorList>
    </citation>
    <scope>NUCLEOTIDE SEQUENCE</scope>
    <source>
        <strain evidence="7">KR-87</strain>
    </source>
</reference>
<dbReference type="PANTHER" id="PTHR35330:SF1">
    <property type="entry name" value="SIROHEME BIOSYNTHESIS PROTEIN MET8"/>
    <property type="match status" value="1"/>
</dbReference>
<dbReference type="KEGG" id="dsc:ABOD76_11680"/>
<name>A0AAU7UET6_9DEIO</name>
<keyword evidence="5" id="KW-0627">Porphyrin biosynthesis</keyword>
<evidence type="ECO:0000313" key="7">
    <source>
        <dbReference type="EMBL" id="XBV86935.1"/>
    </source>
</evidence>
<dbReference type="NCBIfam" id="TIGR01470">
    <property type="entry name" value="cysG_Nterm"/>
    <property type="match status" value="1"/>
</dbReference>
<evidence type="ECO:0000256" key="5">
    <source>
        <dbReference type="ARBA" id="ARBA00023244"/>
    </source>
</evidence>
<organism evidence="7">
    <name type="scientific">Deinococcus sonorensis KR-87</name>
    <dbReference type="NCBI Taxonomy" id="694439"/>
    <lineage>
        <taxon>Bacteria</taxon>
        <taxon>Thermotogati</taxon>
        <taxon>Deinococcota</taxon>
        <taxon>Deinococci</taxon>
        <taxon>Deinococcales</taxon>
        <taxon>Deinococcaceae</taxon>
        <taxon>Deinococcus</taxon>
    </lineage>
</organism>
<dbReference type="GO" id="GO:0004325">
    <property type="term" value="F:ferrochelatase activity"/>
    <property type="evidence" value="ECO:0007669"/>
    <property type="project" value="InterPro"/>
</dbReference>
<gene>
    <name evidence="7" type="ORF">ABOD76_11680</name>
</gene>
<keyword evidence="4" id="KW-0520">NAD</keyword>
<dbReference type="RefSeq" id="WP_350245027.1">
    <property type="nucleotide sequence ID" value="NZ_CP158299.1"/>
</dbReference>
<dbReference type="EMBL" id="CP158299">
    <property type="protein sequence ID" value="XBV86935.1"/>
    <property type="molecule type" value="Genomic_DNA"/>
</dbReference>
<evidence type="ECO:0000256" key="4">
    <source>
        <dbReference type="ARBA" id="ARBA00023027"/>
    </source>
</evidence>
<evidence type="ECO:0000256" key="1">
    <source>
        <dbReference type="ARBA" id="ARBA00005010"/>
    </source>
</evidence>
<evidence type="ECO:0000256" key="6">
    <source>
        <dbReference type="ARBA" id="ARBA00047561"/>
    </source>
</evidence>
<dbReference type="GO" id="GO:0043115">
    <property type="term" value="F:precorrin-2 dehydrogenase activity"/>
    <property type="evidence" value="ECO:0007669"/>
    <property type="project" value="UniProtKB-EC"/>
</dbReference>
<protein>
    <recommendedName>
        <fullName evidence="2">precorrin-2 dehydrogenase</fullName>
        <ecNumber evidence="2">1.3.1.76</ecNumber>
    </recommendedName>
</protein>
<dbReference type="InterPro" id="IPR028161">
    <property type="entry name" value="Met8-like"/>
</dbReference>
<evidence type="ECO:0000256" key="3">
    <source>
        <dbReference type="ARBA" id="ARBA00023002"/>
    </source>
</evidence>
<accession>A0AAU7UET6</accession>
<dbReference type="AlphaFoldDB" id="A0AAU7UET6"/>
<dbReference type="Gene3D" id="3.30.160.110">
    <property type="entry name" value="Siroheme synthase, domain 2"/>
    <property type="match status" value="1"/>
</dbReference>
<dbReference type="EC" id="1.3.1.76" evidence="2"/>
<dbReference type="GO" id="GO:0019354">
    <property type="term" value="P:siroheme biosynthetic process"/>
    <property type="evidence" value="ECO:0007669"/>
    <property type="project" value="InterPro"/>
</dbReference>
<comment type="pathway">
    <text evidence="1">Porphyrin-containing compound metabolism; siroheme biosynthesis; sirohydrochlorin from precorrin-2: step 1/1.</text>
</comment>
<dbReference type="SUPFAM" id="SSF75615">
    <property type="entry name" value="Siroheme synthase middle domains-like"/>
    <property type="match status" value="1"/>
</dbReference>
<dbReference type="PANTHER" id="PTHR35330">
    <property type="entry name" value="SIROHEME BIOSYNTHESIS PROTEIN MET8"/>
    <property type="match status" value="1"/>
</dbReference>
<sequence length="185" mass="20201">MLLATFLDLSGSTAVLVGGGRVAARRSRVLLQAGLQVRVVSPTFAPEVRAQDVELMEREYRTGDLDGAALVVACTDNPEVNDRVADDARRLGLLVNHSGDAARGTFRFPATVERGGVQLALTTGTELPMLAQALRERLEAALPEQLPLERWSQQRDAALRLDPAQRQPALDRLREDIRRTVGVRA</sequence>
<proteinExistence type="predicted"/>
<evidence type="ECO:0000256" key="2">
    <source>
        <dbReference type="ARBA" id="ARBA00012400"/>
    </source>
</evidence>
<comment type="catalytic activity">
    <reaction evidence="6">
        <text>precorrin-2 + NAD(+) = sirohydrochlorin + NADH + 2 H(+)</text>
        <dbReference type="Rhea" id="RHEA:15613"/>
        <dbReference type="ChEBI" id="CHEBI:15378"/>
        <dbReference type="ChEBI" id="CHEBI:57540"/>
        <dbReference type="ChEBI" id="CHEBI:57945"/>
        <dbReference type="ChEBI" id="CHEBI:58351"/>
        <dbReference type="ChEBI" id="CHEBI:58827"/>
        <dbReference type="EC" id="1.3.1.76"/>
    </reaction>
</comment>
<dbReference type="InterPro" id="IPR036291">
    <property type="entry name" value="NAD(P)-bd_dom_sf"/>
</dbReference>
<dbReference type="Gene3D" id="3.40.50.720">
    <property type="entry name" value="NAD(P)-binding Rossmann-like Domain"/>
    <property type="match status" value="1"/>
</dbReference>
<dbReference type="Pfam" id="PF13241">
    <property type="entry name" value="NAD_binding_7"/>
    <property type="match status" value="1"/>
</dbReference>
<dbReference type="InterPro" id="IPR006367">
    <property type="entry name" value="Sirohaem_synthase_N"/>
</dbReference>